<dbReference type="Pfam" id="PF09867">
    <property type="entry name" value="TagF_N"/>
    <property type="match status" value="1"/>
</dbReference>
<evidence type="ECO:0000313" key="2">
    <source>
        <dbReference type="Proteomes" id="UP000248259"/>
    </source>
</evidence>
<protein>
    <submittedName>
        <fullName evidence="1">Type VI secretion system-associated protein TagF</fullName>
    </submittedName>
</protein>
<dbReference type="AlphaFoldDB" id="A0A323US57"/>
<gene>
    <name evidence="1" type="primary">tagF</name>
    <name evidence="1" type="ORF">DNK49_17360</name>
</gene>
<dbReference type="EMBL" id="QKOE01000015">
    <property type="protein sequence ID" value="PZA15319.1"/>
    <property type="molecule type" value="Genomic_DNA"/>
</dbReference>
<keyword evidence="2" id="KW-1185">Reference proteome</keyword>
<dbReference type="OrthoDB" id="9801841at2"/>
<accession>A0A323US57</accession>
<organism evidence="1 2">
    <name type="scientific">Parazoarcus communis SWub3 = DSM 12120</name>
    <dbReference type="NCBI Taxonomy" id="1121029"/>
    <lineage>
        <taxon>Bacteria</taxon>
        <taxon>Pseudomonadati</taxon>
        <taxon>Pseudomonadota</taxon>
        <taxon>Betaproteobacteria</taxon>
        <taxon>Rhodocyclales</taxon>
        <taxon>Zoogloeaceae</taxon>
        <taxon>Parazoarcus</taxon>
    </lineage>
</organism>
<reference evidence="1 2" key="1">
    <citation type="submission" date="2018-06" db="EMBL/GenBank/DDBJ databases">
        <title>Azoarcus communis strain SWub3 genome.</title>
        <authorList>
            <person name="Zorraquino Salvo V."/>
            <person name="Toubiana D."/>
            <person name="Blumwald E."/>
        </authorList>
    </citation>
    <scope>NUCLEOTIDE SEQUENCE [LARGE SCALE GENOMIC DNA]</scope>
    <source>
        <strain evidence="1 2">SWub3</strain>
    </source>
</reference>
<proteinExistence type="predicted"/>
<dbReference type="NCBIfam" id="TIGR03373">
    <property type="entry name" value="VI_minor_4"/>
    <property type="match status" value="1"/>
</dbReference>
<comment type="caution">
    <text evidence="1">The sequence shown here is derived from an EMBL/GenBank/DDBJ whole genome shotgun (WGS) entry which is preliminary data.</text>
</comment>
<name>A0A323US57_9RHOO</name>
<dbReference type="InterPro" id="IPR038225">
    <property type="entry name" value="TagF_sf"/>
</dbReference>
<dbReference type="Gene3D" id="3.40.1730.10">
    <property type="entry name" value="pa0076 domain"/>
    <property type="match status" value="1"/>
</dbReference>
<dbReference type="RefSeq" id="WP_110527387.1">
    <property type="nucleotide sequence ID" value="NZ_QKOE01000015.1"/>
</dbReference>
<dbReference type="Proteomes" id="UP000248259">
    <property type="component" value="Unassembled WGS sequence"/>
</dbReference>
<sequence length="233" mass="25106">MDASNAPGWFGKLPVLGDFATRRLPQDFVAAWDAWLQRGMTYSQEHLGSAWLDAFLTAPVWRFVLGAHTLDNRPWAGVVLPSVDRVGRYFPLTVCAPIPDLSFSGPALHALEQWADTLEACARQGLDPLGRLEVFDMALAQCVTPALAGHVVAGGLGEAVLHNAAFVRLERTGARGLHDLAADAGDAMLSTMFAPYTLWWCRGLDGQAGGFACHGMPSAAVFSRMLQYVPGQV</sequence>
<evidence type="ECO:0000313" key="1">
    <source>
        <dbReference type="EMBL" id="PZA15319.1"/>
    </source>
</evidence>
<dbReference type="InterPro" id="IPR017748">
    <property type="entry name" value="TagF"/>
</dbReference>
<dbReference type="PIRSF" id="PIRSF029287">
    <property type="entry name" value="UCP029287"/>
    <property type="match status" value="1"/>
</dbReference>